<dbReference type="PANTHER" id="PTHR12318">
    <property type="entry name" value="TESTOSTERONE-REGULATED PROTEIN RP2"/>
    <property type="match status" value="1"/>
</dbReference>
<dbReference type="Proteomes" id="UP001183643">
    <property type="component" value="Unassembled WGS sequence"/>
</dbReference>
<dbReference type="InterPro" id="IPR020084">
    <property type="entry name" value="NUDIX_hydrolase_CS"/>
</dbReference>
<evidence type="ECO:0000313" key="10">
    <source>
        <dbReference type="EMBL" id="MDR7280419.1"/>
    </source>
</evidence>
<name>A0AAE3YY85_9ACTN</name>
<dbReference type="PROSITE" id="PS51462">
    <property type="entry name" value="NUDIX"/>
    <property type="match status" value="1"/>
</dbReference>
<keyword evidence="6" id="KW-0460">Magnesium</keyword>
<dbReference type="EMBL" id="JAVDYB010000001">
    <property type="protein sequence ID" value="MDR7280419.1"/>
    <property type="molecule type" value="Genomic_DNA"/>
</dbReference>
<dbReference type="InterPro" id="IPR015797">
    <property type="entry name" value="NUDIX_hydrolase-like_dom_sf"/>
</dbReference>
<dbReference type="RefSeq" id="WP_310374770.1">
    <property type="nucleotide sequence ID" value="NZ_JAVDYB010000001.1"/>
</dbReference>
<evidence type="ECO:0000256" key="3">
    <source>
        <dbReference type="ARBA" id="ARBA00005582"/>
    </source>
</evidence>
<organism evidence="10 11">
    <name type="scientific">Catenuloplanes atrovinosus</name>
    <dbReference type="NCBI Taxonomy" id="137266"/>
    <lineage>
        <taxon>Bacteria</taxon>
        <taxon>Bacillati</taxon>
        <taxon>Actinomycetota</taxon>
        <taxon>Actinomycetes</taxon>
        <taxon>Micromonosporales</taxon>
        <taxon>Micromonosporaceae</taxon>
        <taxon>Catenuloplanes</taxon>
    </lineage>
</organism>
<protein>
    <submittedName>
        <fullName evidence="10">Mutator protein MutT</fullName>
    </submittedName>
</protein>
<dbReference type="PANTHER" id="PTHR12318:SF0">
    <property type="entry name" value="ACYL-COENZYME A DIPHOSPHATASE NUDT19"/>
    <property type="match status" value="1"/>
</dbReference>
<evidence type="ECO:0000259" key="9">
    <source>
        <dbReference type="PROSITE" id="PS51462"/>
    </source>
</evidence>
<evidence type="ECO:0000256" key="2">
    <source>
        <dbReference type="ARBA" id="ARBA00001946"/>
    </source>
</evidence>
<keyword evidence="7" id="KW-0464">Manganese</keyword>
<dbReference type="SUPFAM" id="SSF55811">
    <property type="entry name" value="Nudix"/>
    <property type="match status" value="1"/>
</dbReference>
<comment type="similarity">
    <text evidence="3 8">Belongs to the Nudix hydrolase family.</text>
</comment>
<evidence type="ECO:0000256" key="6">
    <source>
        <dbReference type="ARBA" id="ARBA00022842"/>
    </source>
</evidence>
<evidence type="ECO:0000256" key="8">
    <source>
        <dbReference type="RuleBase" id="RU003476"/>
    </source>
</evidence>
<dbReference type="Pfam" id="PF00293">
    <property type="entry name" value="NUDIX"/>
    <property type="match status" value="1"/>
</dbReference>
<evidence type="ECO:0000313" key="11">
    <source>
        <dbReference type="Proteomes" id="UP001183643"/>
    </source>
</evidence>
<evidence type="ECO:0000256" key="4">
    <source>
        <dbReference type="ARBA" id="ARBA00022723"/>
    </source>
</evidence>
<keyword evidence="4" id="KW-0479">Metal-binding</keyword>
<dbReference type="AlphaFoldDB" id="A0AAE3YY85"/>
<comment type="cofactor">
    <cofactor evidence="2">
        <name>Mg(2+)</name>
        <dbReference type="ChEBI" id="CHEBI:18420"/>
    </cofactor>
</comment>
<keyword evidence="11" id="KW-1185">Reference proteome</keyword>
<gene>
    <name evidence="10" type="ORF">J2S41_007197</name>
</gene>
<proteinExistence type="inferred from homology"/>
<dbReference type="Gene3D" id="3.90.79.10">
    <property type="entry name" value="Nucleoside Triphosphate Pyrophosphohydrolase"/>
    <property type="match status" value="1"/>
</dbReference>
<dbReference type="GO" id="GO:0046872">
    <property type="term" value="F:metal ion binding"/>
    <property type="evidence" value="ECO:0007669"/>
    <property type="project" value="UniProtKB-KW"/>
</dbReference>
<keyword evidence="5 8" id="KW-0378">Hydrolase</keyword>
<dbReference type="InterPro" id="IPR000086">
    <property type="entry name" value="NUDIX_hydrolase_dom"/>
</dbReference>
<reference evidence="10" key="1">
    <citation type="submission" date="2023-07" db="EMBL/GenBank/DDBJ databases">
        <title>Sequencing the genomes of 1000 actinobacteria strains.</title>
        <authorList>
            <person name="Klenk H.-P."/>
        </authorList>
    </citation>
    <scope>NUCLEOTIDE SEQUENCE</scope>
    <source>
        <strain evidence="10">DSM 44707</strain>
    </source>
</reference>
<dbReference type="PRINTS" id="PR00502">
    <property type="entry name" value="NUDIXFAMILY"/>
</dbReference>
<comment type="cofactor">
    <cofactor evidence="1">
        <name>Mn(2+)</name>
        <dbReference type="ChEBI" id="CHEBI:29035"/>
    </cofactor>
</comment>
<dbReference type="InterPro" id="IPR020476">
    <property type="entry name" value="Nudix_hydrolase"/>
</dbReference>
<comment type="caution">
    <text evidence="10">The sequence shown here is derived from an EMBL/GenBank/DDBJ whole genome shotgun (WGS) entry which is preliminary data.</text>
</comment>
<evidence type="ECO:0000256" key="5">
    <source>
        <dbReference type="ARBA" id="ARBA00022801"/>
    </source>
</evidence>
<feature type="domain" description="Nudix hydrolase" evidence="9">
    <location>
        <begin position="27"/>
        <end position="160"/>
    </location>
</feature>
<accession>A0AAE3YY85</accession>
<evidence type="ECO:0000256" key="7">
    <source>
        <dbReference type="ARBA" id="ARBA00023211"/>
    </source>
</evidence>
<dbReference type="InterPro" id="IPR039121">
    <property type="entry name" value="NUDT19"/>
</dbReference>
<dbReference type="GO" id="GO:0016818">
    <property type="term" value="F:hydrolase activity, acting on acid anhydrides, in phosphorus-containing anhydrides"/>
    <property type="evidence" value="ECO:0007669"/>
    <property type="project" value="InterPro"/>
</dbReference>
<dbReference type="PROSITE" id="PS00893">
    <property type="entry name" value="NUDIX_BOX"/>
    <property type="match status" value="1"/>
</dbReference>
<sequence length="200" mass="21516">MAELWSLPAPMVDRMRRFAESGEPPAVPRVAATVVMIKPDGPMRVYVMRRASAMVFGGVWAFPGGSVEPGETPPEAAAREVAEEAGVLLDPAVLTPWSRWITPEFEPRRFDTYFYLVALPPGADPRALTEESDATAWVTPAEALDRHAAGEWSMLPPTVVTLRQLAEAGDLASALATAASRPAADPIMPRAIDGKLVIDV</sequence>
<dbReference type="CDD" id="cd18870">
    <property type="entry name" value="NUDIX_AcylCoAdiphos_Nudt19"/>
    <property type="match status" value="1"/>
</dbReference>
<evidence type="ECO:0000256" key="1">
    <source>
        <dbReference type="ARBA" id="ARBA00001936"/>
    </source>
</evidence>